<dbReference type="Proteomes" id="UP000184536">
    <property type="component" value="Unassembled WGS sequence"/>
</dbReference>
<name>A0A1M6L132_9FIRM</name>
<keyword evidence="2" id="KW-1185">Reference proteome</keyword>
<evidence type="ECO:0000313" key="2">
    <source>
        <dbReference type="Proteomes" id="UP000184536"/>
    </source>
</evidence>
<dbReference type="EMBL" id="FQZV01000033">
    <property type="protein sequence ID" value="SHJ64863.1"/>
    <property type="molecule type" value="Genomic_DNA"/>
</dbReference>
<organism evidence="1 2">
    <name type="scientific">Geosporobacter subterraneus DSM 17957</name>
    <dbReference type="NCBI Taxonomy" id="1121919"/>
    <lineage>
        <taxon>Bacteria</taxon>
        <taxon>Bacillati</taxon>
        <taxon>Bacillota</taxon>
        <taxon>Clostridia</taxon>
        <taxon>Peptostreptococcales</taxon>
        <taxon>Thermotaleaceae</taxon>
        <taxon>Geosporobacter</taxon>
    </lineage>
</organism>
<dbReference type="AlphaFoldDB" id="A0A1M6L132"/>
<accession>A0A1M6L132</accession>
<protein>
    <submittedName>
        <fullName evidence="1">Uncharacterized protein</fullName>
    </submittedName>
</protein>
<reference evidence="2" key="1">
    <citation type="submission" date="2016-11" db="EMBL/GenBank/DDBJ databases">
        <authorList>
            <person name="Varghese N."/>
            <person name="Submissions S."/>
        </authorList>
    </citation>
    <scope>NUCLEOTIDE SEQUENCE [LARGE SCALE GENOMIC DNA]</scope>
    <source>
        <strain evidence="2">DSM 17957</strain>
    </source>
</reference>
<evidence type="ECO:0000313" key="1">
    <source>
        <dbReference type="EMBL" id="SHJ64863.1"/>
    </source>
</evidence>
<dbReference type="STRING" id="1121919.SAMN02745975_02555"/>
<proteinExistence type="predicted"/>
<sequence length="39" mass="4425">MKIFDHPYTELPDLKPESVIAGYRFSAVLAVDDLILFVT</sequence>
<gene>
    <name evidence="1" type="ORF">SAMN02745975_02555</name>
</gene>